<dbReference type="InterPro" id="IPR051819">
    <property type="entry name" value="PTS_sugar-specific_EIIB"/>
</dbReference>
<evidence type="ECO:0000256" key="4">
    <source>
        <dbReference type="ARBA" id="ARBA00022679"/>
    </source>
</evidence>
<keyword evidence="5" id="KW-0598">Phosphotransferase system</keyword>
<evidence type="ECO:0000256" key="7">
    <source>
        <dbReference type="PROSITE-ProRule" id="PRU00423"/>
    </source>
</evidence>
<evidence type="ECO:0000313" key="9">
    <source>
        <dbReference type="EMBL" id="TDW26326.1"/>
    </source>
</evidence>
<dbReference type="PANTHER" id="PTHR34581:SF2">
    <property type="entry name" value="PTS SYSTEM N,N'-DIACETYLCHITOBIOSE-SPECIFIC EIIB COMPONENT"/>
    <property type="match status" value="1"/>
</dbReference>
<dbReference type="InterPro" id="IPR003501">
    <property type="entry name" value="PTS_EIIB_2/3"/>
</dbReference>
<keyword evidence="1" id="KW-0813">Transport</keyword>
<dbReference type="GO" id="GO:0009401">
    <property type="term" value="P:phosphoenolpyruvate-dependent sugar phosphotransferase system"/>
    <property type="evidence" value="ECO:0007669"/>
    <property type="project" value="UniProtKB-KW"/>
</dbReference>
<evidence type="ECO:0000256" key="1">
    <source>
        <dbReference type="ARBA" id="ARBA00022448"/>
    </source>
</evidence>
<protein>
    <submittedName>
        <fullName evidence="9">PTS system cellobiose-specific IIB component</fullName>
    </submittedName>
</protein>
<dbReference type="OrthoDB" id="2186177at2"/>
<proteinExistence type="predicted"/>
<dbReference type="Pfam" id="PF02302">
    <property type="entry name" value="PTS_IIB"/>
    <property type="match status" value="1"/>
</dbReference>
<keyword evidence="10" id="KW-1185">Reference proteome</keyword>
<feature type="domain" description="PTS EIIB type-3" evidence="8">
    <location>
        <begin position="1"/>
        <end position="102"/>
    </location>
</feature>
<keyword evidence="6" id="KW-0418">Kinase</keyword>
<evidence type="ECO:0000256" key="3">
    <source>
        <dbReference type="ARBA" id="ARBA00022597"/>
    </source>
</evidence>
<feature type="modified residue" description="Phosphocysteine; by EIIA" evidence="7">
    <location>
        <position position="8"/>
    </location>
</feature>
<dbReference type="CDD" id="cd05564">
    <property type="entry name" value="PTS_IIB_chitobiose_lichenan"/>
    <property type="match status" value="1"/>
</dbReference>
<comment type="caution">
    <text evidence="9">The sequence shown here is derived from an EMBL/GenBank/DDBJ whole genome shotgun (WGS) entry which is preliminary data.</text>
</comment>
<evidence type="ECO:0000256" key="2">
    <source>
        <dbReference type="ARBA" id="ARBA00022553"/>
    </source>
</evidence>
<dbReference type="RefSeq" id="WP_134167257.1">
    <property type="nucleotide sequence ID" value="NZ_SODD01000001.1"/>
</dbReference>
<evidence type="ECO:0000256" key="5">
    <source>
        <dbReference type="ARBA" id="ARBA00022683"/>
    </source>
</evidence>
<dbReference type="Gene3D" id="3.40.50.2300">
    <property type="match status" value="1"/>
</dbReference>
<evidence type="ECO:0000259" key="8">
    <source>
        <dbReference type="PROSITE" id="PS51100"/>
    </source>
</evidence>
<dbReference type="Proteomes" id="UP000294743">
    <property type="component" value="Unassembled WGS sequence"/>
</dbReference>
<dbReference type="InterPro" id="IPR036095">
    <property type="entry name" value="PTS_EIIB-like_sf"/>
</dbReference>
<keyword evidence="2" id="KW-0597">Phosphoprotein</keyword>
<dbReference type="InterPro" id="IPR013012">
    <property type="entry name" value="PTS_EIIB_3"/>
</dbReference>
<dbReference type="SUPFAM" id="SSF52794">
    <property type="entry name" value="PTS system IIB component-like"/>
    <property type="match status" value="1"/>
</dbReference>
<evidence type="ECO:0000313" key="10">
    <source>
        <dbReference type="Proteomes" id="UP000294743"/>
    </source>
</evidence>
<reference evidence="9 10" key="1">
    <citation type="submission" date="2019-03" db="EMBL/GenBank/DDBJ databases">
        <title>Genomic Encyclopedia of Type Strains, Phase IV (KMG-IV): sequencing the most valuable type-strain genomes for metagenomic binning, comparative biology and taxonomic classification.</title>
        <authorList>
            <person name="Goeker M."/>
        </authorList>
    </citation>
    <scope>NUCLEOTIDE SEQUENCE [LARGE SCALE GENOMIC DNA]</scope>
    <source>
        <strain evidence="9 10">DSM 28867</strain>
    </source>
</reference>
<evidence type="ECO:0000256" key="6">
    <source>
        <dbReference type="ARBA" id="ARBA00022777"/>
    </source>
</evidence>
<keyword evidence="3" id="KW-0762">Sugar transport</keyword>
<sequence length="102" mass="11312">MIKIVLICAGGMSSSMLARNMEAAGKEKGLDIHIWAIGESEAVRKVDDAQIILLGPQIRYRLAALEKQFPELPVKMIDMQDYGMMNGKATLEKALKAIEEHK</sequence>
<dbReference type="GO" id="GO:0016301">
    <property type="term" value="F:kinase activity"/>
    <property type="evidence" value="ECO:0007669"/>
    <property type="project" value="UniProtKB-KW"/>
</dbReference>
<dbReference type="PROSITE" id="PS51100">
    <property type="entry name" value="PTS_EIIB_TYPE_3"/>
    <property type="match status" value="1"/>
</dbReference>
<keyword evidence="4" id="KW-0808">Transferase</keyword>
<gene>
    <name evidence="9" type="ORF">EDD63_10141</name>
</gene>
<organism evidence="9 10">
    <name type="scientific">Breznakia blatticola</name>
    <dbReference type="NCBI Taxonomy" id="1754012"/>
    <lineage>
        <taxon>Bacteria</taxon>
        <taxon>Bacillati</taxon>
        <taxon>Bacillota</taxon>
        <taxon>Erysipelotrichia</taxon>
        <taxon>Erysipelotrichales</taxon>
        <taxon>Erysipelotrichaceae</taxon>
        <taxon>Breznakia</taxon>
    </lineage>
</organism>
<dbReference type="AlphaFoldDB" id="A0A4R8A6N8"/>
<dbReference type="EMBL" id="SODD01000001">
    <property type="protein sequence ID" value="TDW26326.1"/>
    <property type="molecule type" value="Genomic_DNA"/>
</dbReference>
<name>A0A4R8A6N8_9FIRM</name>
<dbReference type="PANTHER" id="PTHR34581">
    <property type="entry name" value="PTS SYSTEM N,N'-DIACETYLCHITOBIOSE-SPECIFIC EIIB COMPONENT"/>
    <property type="match status" value="1"/>
</dbReference>
<dbReference type="GO" id="GO:0008982">
    <property type="term" value="F:protein-N(PI)-phosphohistidine-sugar phosphotransferase activity"/>
    <property type="evidence" value="ECO:0007669"/>
    <property type="project" value="InterPro"/>
</dbReference>
<accession>A0A4R8A6N8</accession>